<dbReference type="RefSeq" id="WP_071611843.1">
    <property type="nucleotide sequence ID" value="NZ_CP015756.1"/>
</dbReference>
<protein>
    <recommendedName>
        <fullName evidence="13">Ger(X)C family spore germination protein</fullName>
    </recommendedName>
</protein>
<evidence type="ECO:0000256" key="6">
    <source>
        <dbReference type="ARBA" id="ARBA00023139"/>
    </source>
</evidence>
<keyword evidence="7" id="KW-0449">Lipoprotein</keyword>
<gene>
    <name evidence="11" type="ORF">A7L45_05455</name>
</gene>
<evidence type="ECO:0000256" key="3">
    <source>
        <dbReference type="ARBA" id="ARBA00022544"/>
    </source>
</evidence>
<dbReference type="Pfam" id="PF05504">
    <property type="entry name" value="Spore_GerAC"/>
    <property type="match status" value="1"/>
</dbReference>
<comment type="subcellular location">
    <subcellularLocation>
        <location evidence="1">Membrane</location>
        <topology evidence="1">Lipid-anchor</topology>
    </subcellularLocation>
</comment>
<evidence type="ECO:0000256" key="7">
    <source>
        <dbReference type="ARBA" id="ARBA00023288"/>
    </source>
</evidence>
<dbReference type="PANTHER" id="PTHR35789:SF1">
    <property type="entry name" value="SPORE GERMINATION PROTEIN B3"/>
    <property type="match status" value="1"/>
</dbReference>
<feature type="domain" description="Spore germination GerAC-like C-terminal" evidence="9">
    <location>
        <begin position="208"/>
        <end position="374"/>
    </location>
</feature>
<evidence type="ECO:0000259" key="9">
    <source>
        <dbReference type="Pfam" id="PF05504"/>
    </source>
</evidence>
<feature type="transmembrane region" description="Helical" evidence="8">
    <location>
        <begin position="5"/>
        <end position="26"/>
    </location>
</feature>
<proteinExistence type="inferred from homology"/>
<dbReference type="PROSITE" id="PS51257">
    <property type="entry name" value="PROKAR_LIPOPROTEIN"/>
    <property type="match status" value="1"/>
</dbReference>
<dbReference type="GO" id="GO:0016020">
    <property type="term" value="C:membrane"/>
    <property type="evidence" value="ECO:0007669"/>
    <property type="project" value="UniProtKB-SubCell"/>
</dbReference>
<dbReference type="EMBL" id="CP015756">
    <property type="protein sequence ID" value="APC39550.1"/>
    <property type="molecule type" value="Genomic_DNA"/>
</dbReference>
<keyword evidence="8" id="KW-0812">Transmembrane</keyword>
<keyword evidence="6" id="KW-0564">Palmitate</keyword>
<evidence type="ECO:0000256" key="8">
    <source>
        <dbReference type="SAM" id="Phobius"/>
    </source>
</evidence>
<keyword evidence="4" id="KW-0732">Signal</keyword>
<dbReference type="InterPro" id="IPR008844">
    <property type="entry name" value="Spore_GerAC-like"/>
</dbReference>
<dbReference type="AlphaFoldDB" id="A0A1J0GF81"/>
<dbReference type="PANTHER" id="PTHR35789">
    <property type="entry name" value="SPORE GERMINATION PROTEIN B3"/>
    <property type="match status" value="1"/>
</dbReference>
<dbReference type="OrthoDB" id="9816067at2"/>
<evidence type="ECO:0000256" key="4">
    <source>
        <dbReference type="ARBA" id="ARBA00022729"/>
    </source>
</evidence>
<reference evidence="12" key="1">
    <citation type="journal article" date="2016" name="Front. Microbiol.">
        <title>Complete Genome Sequence of Clostridium estertheticum DSM 8809, a Microbe Identified in Spoiled Vacuum Packed Beef.</title>
        <authorList>
            <person name="Yu Z."/>
            <person name="Gunn L."/>
            <person name="Brennan E."/>
            <person name="Reid R."/>
            <person name="Wall P.G."/>
            <person name="Gaora O.P."/>
            <person name="Hurley D."/>
            <person name="Bolton D."/>
            <person name="Fanning S."/>
        </authorList>
    </citation>
    <scope>NUCLEOTIDE SEQUENCE [LARGE SCALE GENOMIC DNA]</scope>
    <source>
        <strain evidence="12">DSM 8809</strain>
    </source>
</reference>
<evidence type="ECO:0000259" key="10">
    <source>
        <dbReference type="Pfam" id="PF25198"/>
    </source>
</evidence>
<sequence length="385" mass="42963">MKKKIVIIISIIIICPIMFCGCWNYSEIDKLGIVAGMAVDKDILSGKYILTIELITSESQGASSTTSSKTYTSEGYSIFNAERTMVSKVGLALFWSQAKVVIISESVANSGVLPVLDWVNRDSDLRPDMWLLISKGNNASEILKSTVNPNQIASFNLDDTMNLQYLLSKFPASRVWSFVDKLSLKGHCQTVATVKNELDDDIITSHVDGSAIFKSDKLVGYLDGTETLYMLMIKNKIQEGLIPLKKVAGSDTNVTLEIFENKTKLTPHYRNGKASLTIDIDPVVIIAEVEGNKDFMNEEYLKTLQSETEKQIENNIQSLISKIQKNYDNDVLGLGDIFEKENPKAYDDFRNKGENLFTKIKTNVNVHLQIKGSGRTKKPIPIKIN</sequence>
<evidence type="ECO:0000256" key="5">
    <source>
        <dbReference type="ARBA" id="ARBA00023136"/>
    </source>
</evidence>
<evidence type="ECO:0000256" key="2">
    <source>
        <dbReference type="ARBA" id="ARBA00007886"/>
    </source>
</evidence>
<dbReference type="STRING" id="1552.A7L45_05455"/>
<dbReference type="InterPro" id="IPR057336">
    <property type="entry name" value="GerAC_N"/>
</dbReference>
<evidence type="ECO:0008006" key="13">
    <source>
        <dbReference type="Google" id="ProtNLM"/>
    </source>
</evidence>
<dbReference type="Proteomes" id="UP000182569">
    <property type="component" value="Chromosome"/>
</dbReference>
<dbReference type="InterPro" id="IPR046953">
    <property type="entry name" value="Spore_GerAC-like_C"/>
</dbReference>
<evidence type="ECO:0000313" key="12">
    <source>
        <dbReference type="Proteomes" id="UP000182569"/>
    </source>
</evidence>
<dbReference type="NCBIfam" id="TIGR02887">
    <property type="entry name" value="spore_ger_x_C"/>
    <property type="match status" value="1"/>
</dbReference>
<keyword evidence="12" id="KW-1185">Reference proteome</keyword>
<dbReference type="Pfam" id="PF25198">
    <property type="entry name" value="Spore_GerAC_N"/>
    <property type="match status" value="1"/>
</dbReference>
<dbReference type="KEGG" id="ceu:A7L45_05455"/>
<dbReference type="GO" id="GO:0009847">
    <property type="term" value="P:spore germination"/>
    <property type="evidence" value="ECO:0007669"/>
    <property type="project" value="InterPro"/>
</dbReference>
<name>A0A1J0GF81_9CLOT</name>
<organism evidence="11 12">
    <name type="scientific">Clostridium estertheticum subsp. estertheticum</name>
    <dbReference type="NCBI Taxonomy" id="1552"/>
    <lineage>
        <taxon>Bacteria</taxon>
        <taxon>Bacillati</taxon>
        <taxon>Bacillota</taxon>
        <taxon>Clostridia</taxon>
        <taxon>Eubacteriales</taxon>
        <taxon>Clostridiaceae</taxon>
        <taxon>Clostridium</taxon>
    </lineage>
</organism>
<feature type="domain" description="Spore germination protein N-terminal" evidence="10">
    <location>
        <begin position="25"/>
        <end position="187"/>
    </location>
</feature>
<evidence type="ECO:0000256" key="1">
    <source>
        <dbReference type="ARBA" id="ARBA00004635"/>
    </source>
</evidence>
<dbReference type="Gene3D" id="3.30.300.210">
    <property type="entry name" value="Nutrient germinant receptor protein C, domain 3"/>
    <property type="match status" value="1"/>
</dbReference>
<keyword evidence="3" id="KW-0309">Germination</keyword>
<dbReference type="InterPro" id="IPR038501">
    <property type="entry name" value="Spore_GerAC_C_sf"/>
</dbReference>
<accession>A0A1J0GF81</accession>
<keyword evidence="8" id="KW-1133">Transmembrane helix</keyword>
<comment type="similarity">
    <text evidence="2">Belongs to the GerABKC lipoprotein family.</text>
</comment>
<evidence type="ECO:0000313" key="11">
    <source>
        <dbReference type="EMBL" id="APC39550.1"/>
    </source>
</evidence>
<keyword evidence="5 8" id="KW-0472">Membrane</keyword>